<name>A0AAV0ZKC9_VICFA</name>
<proteinExistence type="predicted"/>
<keyword evidence="2" id="KW-1185">Reference proteome</keyword>
<evidence type="ECO:0000313" key="1">
    <source>
        <dbReference type="EMBL" id="CAI8598237.1"/>
    </source>
</evidence>
<reference evidence="1 2" key="1">
    <citation type="submission" date="2023-01" db="EMBL/GenBank/DDBJ databases">
        <authorList>
            <person name="Kreplak J."/>
        </authorList>
    </citation>
    <scope>NUCLEOTIDE SEQUENCE [LARGE SCALE GENOMIC DNA]</scope>
</reference>
<dbReference type="AlphaFoldDB" id="A0AAV0ZKC9"/>
<sequence>MLFQILYFVLQKSRTGFHSGCRCGIYGFFFTNPHNRNDIRRAGITHTQPNWTSCTPSARIRTAVPRANRQTPSTQLNNITCKTVCIRREKSVNVVPEPFAALDSSSENSFFTDLKQESSFVVVER</sequence>
<accession>A0AAV0ZKC9</accession>
<dbReference type="Proteomes" id="UP001157006">
    <property type="component" value="Chromosome 2"/>
</dbReference>
<gene>
    <name evidence="1" type="ORF">VFH_II118080</name>
</gene>
<dbReference type="EMBL" id="OX451737">
    <property type="protein sequence ID" value="CAI8598237.1"/>
    <property type="molecule type" value="Genomic_DNA"/>
</dbReference>
<protein>
    <submittedName>
        <fullName evidence="1">Uncharacterized protein</fullName>
    </submittedName>
</protein>
<organism evidence="1 2">
    <name type="scientific">Vicia faba</name>
    <name type="common">Broad bean</name>
    <name type="synonym">Faba vulgaris</name>
    <dbReference type="NCBI Taxonomy" id="3906"/>
    <lineage>
        <taxon>Eukaryota</taxon>
        <taxon>Viridiplantae</taxon>
        <taxon>Streptophyta</taxon>
        <taxon>Embryophyta</taxon>
        <taxon>Tracheophyta</taxon>
        <taxon>Spermatophyta</taxon>
        <taxon>Magnoliopsida</taxon>
        <taxon>eudicotyledons</taxon>
        <taxon>Gunneridae</taxon>
        <taxon>Pentapetalae</taxon>
        <taxon>rosids</taxon>
        <taxon>fabids</taxon>
        <taxon>Fabales</taxon>
        <taxon>Fabaceae</taxon>
        <taxon>Papilionoideae</taxon>
        <taxon>50 kb inversion clade</taxon>
        <taxon>NPAAA clade</taxon>
        <taxon>Hologalegina</taxon>
        <taxon>IRL clade</taxon>
        <taxon>Fabeae</taxon>
        <taxon>Vicia</taxon>
    </lineage>
</organism>
<evidence type="ECO:0000313" key="2">
    <source>
        <dbReference type="Proteomes" id="UP001157006"/>
    </source>
</evidence>